<dbReference type="SMART" id="SM00343">
    <property type="entry name" value="ZnF_C2HC"/>
    <property type="match status" value="4"/>
</dbReference>
<dbReference type="PANTHER" id="PTHR46242">
    <property type="entry name" value="ZINC FINGER CCHC DOMAIN-CONTAINING PROTEIN 9 ZCCHC9"/>
    <property type="match status" value="1"/>
</dbReference>
<evidence type="ECO:0000256" key="2">
    <source>
        <dbReference type="SAM" id="MobiDB-lite"/>
    </source>
</evidence>
<dbReference type="Proteomes" id="UP000695000">
    <property type="component" value="Unplaced"/>
</dbReference>
<feature type="domain" description="CCHC-type" evidence="3">
    <location>
        <begin position="390"/>
        <end position="405"/>
    </location>
</feature>
<feature type="compositionally biased region" description="Polar residues" evidence="2">
    <location>
        <begin position="22"/>
        <end position="36"/>
    </location>
</feature>
<evidence type="ECO:0000259" key="3">
    <source>
        <dbReference type="PROSITE" id="PS50158"/>
    </source>
</evidence>
<dbReference type="InterPro" id="IPR042246">
    <property type="entry name" value="ZCCHC9"/>
</dbReference>
<keyword evidence="1" id="KW-0863">Zinc-finger</keyword>
<feature type="compositionally biased region" description="Basic residues" evidence="2">
    <location>
        <begin position="207"/>
        <end position="219"/>
    </location>
</feature>
<feature type="compositionally biased region" description="Basic and acidic residues" evidence="2">
    <location>
        <begin position="187"/>
        <end position="206"/>
    </location>
</feature>
<protein>
    <submittedName>
        <fullName evidence="5">Uncharacterized protein LOC108568398</fullName>
    </submittedName>
</protein>
<feature type="compositionally biased region" description="Basic and acidic residues" evidence="2">
    <location>
        <begin position="37"/>
        <end position="50"/>
    </location>
</feature>
<feature type="compositionally biased region" description="Basic and acidic residues" evidence="2">
    <location>
        <begin position="220"/>
        <end position="234"/>
    </location>
</feature>
<accession>A0ABM1NDP9</accession>
<dbReference type="RefSeq" id="XP_017784949.1">
    <property type="nucleotide sequence ID" value="XM_017929460.1"/>
</dbReference>
<dbReference type="PANTHER" id="PTHR46242:SF1">
    <property type="entry name" value="ZINC FINGER CCHC DOMAIN-CONTAINING PROTEIN 9"/>
    <property type="match status" value="1"/>
</dbReference>
<feature type="domain" description="CCHC-type" evidence="3">
    <location>
        <begin position="334"/>
        <end position="349"/>
    </location>
</feature>
<evidence type="ECO:0000313" key="5">
    <source>
        <dbReference type="RefSeq" id="XP_017784949.1"/>
    </source>
</evidence>
<dbReference type="InterPro" id="IPR001878">
    <property type="entry name" value="Znf_CCHC"/>
</dbReference>
<evidence type="ECO:0000256" key="1">
    <source>
        <dbReference type="PROSITE-ProRule" id="PRU00047"/>
    </source>
</evidence>
<dbReference type="Gene3D" id="4.10.60.10">
    <property type="entry name" value="Zinc finger, CCHC-type"/>
    <property type="match status" value="2"/>
</dbReference>
<keyword evidence="1" id="KW-0862">Zinc</keyword>
<feature type="region of interest" description="Disordered" evidence="2">
    <location>
        <begin position="1"/>
        <end position="50"/>
    </location>
</feature>
<dbReference type="GeneID" id="108568398"/>
<dbReference type="Pfam" id="PF00098">
    <property type="entry name" value="zf-CCHC"/>
    <property type="match status" value="1"/>
</dbReference>
<dbReference type="InterPro" id="IPR036875">
    <property type="entry name" value="Znf_CCHC_sf"/>
</dbReference>
<organism evidence="4 5">
    <name type="scientific">Nicrophorus vespilloides</name>
    <name type="common">Boreal carrion beetle</name>
    <dbReference type="NCBI Taxonomy" id="110193"/>
    <lineage>
        <taxon>Eukaryota</taxon>
        <taxon>Metazoa</taxon>
        <taxon>Ecdysozoa</taxon>
        <taxon>Arthropoda</taxon>
        <taxon>Hexapoda</taxon>
        <taxon>Insecta</taxon>
        <taxon>Pterygota</taxon>
        <taxon>Neoptera</taxon>
        <taxon>Endopterygota</taxon>
        <taxon>Coleoptera</taxon>
        <taxon>Polyphaga</taxon>
        <taxon>Staphyliniformia</taxon>
        <taxon>Silphidae</taxon>
        <taxon>Nicrophorinae</taxon>
        <taxon>Nicrophorus</taxon>
    </lineage>
</organism>
<feature type="region of interest" description="Disordered" evidence="2">
    <location>
        <begin position="141"/>
        <end position="234"/>
    </location>
</feature>
<reference evidence="5" key="1">
    <citation type="submission" date="2025-08" db="UniProtKB">
        <authorList>
            <consortium name="RefSeq"/>
        </authorList>
    </citation>
    <scope>IDENTIFICATION</scope>
    <source>
        <tissue evidence="5">Whole Larva</tissue>
    </source>
</reference>
<keyword evidence="4" id="KW-1185">Reference proteome</keyword>
<gene>
    <name evidence="5" type="primary">LOC108568398</name>
</gene>
<sequence length="478" mass="54376">MTRFARSKGSKASNERLPEEATSWSEMKLQMQQIKSNAEDDKKKKEADKVRQENYKKFLEQEEQEKNSGEKWADFSNIISITANSNKNVTNTVTQAVKRKADGDEQPEKKVKKVQKNIVQNDKKEKLNACEVKKVRVENAKPTKKVSNISHVKPQENGKNKEVKSIPKEKEVIVGQVEKTGAGVNDNEEKVVNNKDDNPLDGDNVKKGKKKRKRNKKPKQVNEDGKEITEAPKAAEDIEINKKAKVNNKKKVNKFSKDKKDKYDPYKVQTDDGRSIEVGYFDTFMIKKEDVARLKELKKKMMAKGIPKSEINAALKLERRRAEKALTRERKKVCLNCRKGGHSLADCPKMSESNKDAIPTGICYKCGSTEHTHFECKVVKNPNDFKFATCFICKEQGHISRQCPDNARGLYPKGGACKLCGDVTHLKKDCPTHVAKQEADNFVLDTIGGGDDLEELDSRWKPHRNFKPKSKKVIRFNK</sequence>
<proteinExistence type="predicted"/>
<dbReference type="SUPFAM" id="SSF57756">
    <property type="entry name" value="Retrovirus zinc finger-like domains"/>
    <property type="match status" value="2"/>
</dbReference>
<keyword evidence="1" id="KW-0479">Metal-binding</keyword>
<name>A0ABM1NDP9_NICVS</name>
<feature type="compositionally biased region" description="Basic and acidic residues" evidence="2">
    <location>
        <begin position="153"/>
        <end position="172"/>
    </location>
</feature>
<evidence type="ECO:0000313" key="4">
    <source>
        <dbReference type="Proteomes" id="UP000695000"/>
    </source>
</evidence>
<dbReference type="PROSITE" id="PS50158">
    <property type="entry name" value="ZF_CCHC"/>
    <property type="match status" value="2"/>
</dbReference>